<proteinExistence type="predicted"/>
<name>A0AA47P6K9_MERPO</name>
<feature type="region of interest" description="Disordered" evidence="1">
    <location>
        <begin position="228"/>
        <end position="283"/>
    </location>
</feature>
<feature type="compositionally biased region" description="Polar residues" evidence="1">
    <location>
        <begin position="198"/>
        <end position="213"/>
    </location>
</feature>
<evidence type="ECO:0000313" key="2">
    <source>
        <dbReference type="EMBL" id="KAK0149418.1"/>
    </source>
</evidence>
<feature type="region of interest" description="Disordered" evidence="1">
    <location>
        <begin position="23"/>
        <end position="82"/>
    </location>
</feature>
<feature type="region of interest" description="Disordered" evidence="1">
    <location>
        <begin position="449"/>
        <end position="493"/>
    </location>
</feature>
<evidence type="ECO:0000313" key="3">
    <source>
        <dbReference type="Proteomes" id="UP001174136"/>
    </source>
</evidence>
<feature type="compositionally biased region" description="Acidic residues" evidence="1">
    <location>
        <begin position="641"/>
        <end position="661"/>
    </location>
</feature>
<comment type="caution">
    <text evidence="2">The sequence shown here is derived from an EMBL/GenBank/DDBJ whole genome shotgun (WGS) entry which is preliminary data.</text>
</comment>
<reference evidence="2" key="1">
    <citation type="journal article" date="2023" name="Front. Mar. Sci.">
        <title>A new Merluccius polli reference genome to investigate the effects of global change in West African waters.</title>
        <authorList>
            <person name="Mateo J.L."/>
            <person name="Blanco-Fernandez C."/>
            <person name="Garcia-Vazquez E."/>
            <person name="Machado-Schiaffino G."/>
        </authorList>
    </citation>
    <scope>NUCLEOTIDE SEQUENCE</scope>
    <source>
        <strain evidence="2">C29</strain>
        <tissue evidence="2">Fin</tissue>
    </source>
</reference>
<dbReference type="AlphaFoldDB" id="A0AA47P6K9"/>
<evidence type="ECO:0000256" key="1">
    <source>
        <dbReference type="SAM" id="MobiDB-lite"/>
    </source>
</evidence>
<keyword evidence="3" id="KW-1185">Reference proteome</keyword>
<gene>
    <name evidence="2" type="ORF">N1851_009852</name>
</gene>
<feature type="compositionally biased region" description="Polar residues" evidence="1">
    <location>
        <begin position="261"/>
        <end position="283"/>
    </location>
</feature>
<feature type="compositionally biased region" description="Low complexity" evidence="1">
    <location>
        <begin position="175"/>
        <end position="188"/>
    </location>
</feature>
<sequence>MSQSRGSSTETLVQSMLQRLKLQAGTEIQGGSLPGSHAAAGPRRNWGQNRDRAPHQQTLGPTSSPAQNGFGTALVDSPGTGTGRDVISNSCIDNTAGVSVDNVTGQPVTSSAKSGCQLPLNEQKAAKATSFAKTNDKMEGGKEDNYVIEESVSHGVMRGAVTDDCNVHSSLAGNSTSASHYPSKSHSSNPEMTAKSGAVSQTVSMNGNSSPSPVQGFSSWVYKWSLKGPSTGSGEIPTAHQGNEDSEPLARSQDVEIGSKIQHSTPAPLQRNRASGSKTQRWTQKIKAKFKERGGSLKKRIEEAEKKEVKVAEGGKISTQNEHLTTEVASSVPCQNLETTSEPTSNAASSLLDNSAFEMRSSNDIGLGSFSLLEEIQTGQYWASFLSPTQSNVLTTQRPAELHAGQSNIPAFAGFKKGNQSSGSMDQWRNPGVVAVMATPPADLPVPVTMDTSEPDSSLMAPVTDHDPRAEPMEQHSQSEEQGPTPGERDQNAGVVENTILRNQILQSRKRVYHLSLERTGDVGKAKEDGERAGKWALQDELLSYSGLAKGPVTVKKESAEDNGLLCLYPFTSHQSPSSPTPCGFVPKGVLKHTKSTDSESSTSMETETKKRKIEAVRRVHFSEEVVAIAPVAVDISMGADSEEEDSQQQEEISVPEEEDWAGPGPLKGASEAADAPPRPPALPAWIRALKRKSGGKPKR</sequence>
<dbReference type="Proteomes" id="UP001174136">
    <property type="component" value="Unassembled WGS sequence"/>
</dbReference>
<protein>
    <submittedName>
        <fullName evidence="2">Uncharacterized protein</fullName>
    </submittedName>
</protein>
<feature type="compositionally biased region" description="Basic and acidic residues" evidence="1">
    <location>
        <begin position="464"/>
        <end position="479"/>
    </location>
</feature>
<feature type="region of interest" description="Disordered" evidence="1">
    <location>
        <begin position="171"/>
        <end position="213"/>
    </location>
</feature>
<organism evidence="2 3">
    <name type="scientific">Merluccius polli</name>
    <name type="common">Benguela hake</name>
    <name type="synonym">Merluccius cadenati</name>
    <dbReference type="NCBI Taxonomy" id="89951"/>
    <lineage>
        <taxon>Eukaryota</taxon>
        <taxon>Metazoa</taxon>
        <taxon>Chordata</taxon>
        <taxon>Craniata</taxon>
        <taxon>Vertebrata</taxon>
        <taxon>Euteleostomi</taxon>
        <taxon>Actinopterygii</taxon>
        <taxon>Neopterygii</taxon>
        <taxon>Teleostei</taxon>
        <taxon>Neoteleostei</taxon>
        <taxon>Acanthomorphata</taxon>
        <taxon>Zeiogadaria</taxon>
        <taxon>Gadariae</taxon>
        <taxon>Gadiformes</taxon>
        <taxon>Gadoidei</taxon>
        <taxon>Merlucciidae</taxon>
        <taxon>Merluccius</taxon>
    </lineage>
</organism>
<dbReference type="EMBL" id="JAOPHQ010001761">
    <property type="protein sequence ID" value="KAK0149418.1"/>
    <property type="molecule type" value="Genomic_DNA"/>
</dbReference>
<feature type="region of interest" description="Disordered" evidence="1">
    <location>
        <begin position="637"/>
        <end position="684"/>
    </location>
</feature>
<accession>A0AA47P6K9</accession>
<feature type="compositionally biased region" description="Polar residues" evidence="1">
    <location>
        <begin position="55"/>
        <end position="70"/>
    </location>
</feature>